<evidence type="ECO:0000313" key="1">
    <source>
        <dbReference type="EMBL" id="KAK5173565.1"/>
    </source>
</evidence>
<sequence length="110" mass="12294">MPALRLKLSRTLFLRTSPRTSPPISPASPRSTAFEPLPLPVVKVVLDAFDAHDWSHSSDALTDWLNARWAKSGYVVSREVVCWTLRSEGRDARMGLGDGLEGDFVREVSW</sequence>
<evidence type="ECO:0000313" key="2">
    <source>
        <dbReference type="Proteomes" id="UP001337655"/>
    </source>
</evidence>
<gene>
    <name evidence="1" type="ORF">LTR77_002246</name>
</gene>
<proteinExistence type="predicted"/>
<dbReference type="AlphaFoldDB" id="A0AAV9PLI1"/>
<dbReference type="RefSeq" id="XP_064662260.1">
    <property type="nucleotide sequence ID" value="XM_064799505.1"/>
</dbReference>
<name>A0AAV9PLI1_9PEZI</name>
<comment type="caution">
    <text evidence="1">The sequence shown here is derived from an EMBL/GenBank/DDBJ whole genome shotgun (WGS) entry which is preliminary data.</text>
</comment>
<protein>
    <submittedName>
        <fullName evidence="1">Uncharacterized protein</fullName>
    </submittedName>
</protein>
<dbReference type="EMBL" id="JAVRRT010000003">
    <property type="protein sequence ID" value="KAK5173565.1"/>
    <property type="molecule type" value="Genomic_DNA"/>
</dbReference>
<dbReference type="GeneID" id="89923593"/>
<keyword evidence="2" id="KW-1185">Reference proteome</keyword>
<organism evidence="1 2">
    <name type="scientific">Saxophila tyrrhenica</name>
    <dbReference type="NCBI Taxonomy" id="1690608"/>
    <lineage>
        <taxon>Eukaryota</taxon>
        <taxon>Fungi</taxon>
        <taxon>Dikarya</taxon>
        <taxon>Ascomycota</taxon>
        <taxon>Pezizomycotina</taxon>
        <taxon>Dothideomycetes</taxon>
        <taxon>Dothideomycetidae</taxon>
        <taxon>Mycosphaerellales</taxon>
        <taxon>Extremaceae</taxon>
        <taxon>Saxophila</taxon>
    </lineage>
</organism>
<dbReference type="Proteomes" id="UP001337655">
    <property type="component" value="Unassembled WGS sequence"/>
</dbReference>
<accession>A0AAV9PLI1</accession>
<reference evidence="1 2" key="1">
    <citation type="submission" date="2023-08" db="EMBL/GenBank/DDBJ databases">
        <title>Black Yeasts Isolated from many extreme environments.</title>
        <authorList>
            <person name="Coleine C."/>
            <person name="Stajich J.E."/>
            <person name="Selbmann L."/>
        </authorList>
    </citation>
    <scope>NUCLEOTIDE SEQUENCE [LARGE SCALE GENOMIC DNA]</scope>
    <source>
        <strain evidence="1 2">CCFEE 5935</strain>
    </source>
</reference>